<dbReference type="AlphaFoldDB" id="A0A068RTX6"/>
<gene>
    <name evidence="2" type="ORF">LCOR_03890.1</name>
</gene>
<dbReference type="OrthoDB" id="421226at2759"/>
<dbReference type="InterPro" id="IPR006553">
    <property type="entry name" value="Leu-rich_rpt_Cys-con_subtyp"/>
</dbReference>
<organism evidence="2 3">
    <name type="scientific">Lichtheimia corymbifera JMRC:FSU:9682</name>
    <dbReference type="NCBI Taxonomy" id="1263082"/>
    <lineage>
        <taxon>Eukaryota</taxon>
        <taxon>Fungi</taxon>
        <taxon>Fungi incertae sedis</taxon>
        <taxon>Mucoromycota</taxon>
        <taxon>Mucoromycotina</taxon>
        <taxon>Mucoromycetes</taxon>
        <taxon>Mucorales</taxon>
        <taxon>Lichtheimiaceae</taxon>
        <taxon>Lichtheimia</taxon>
    </lineage>
</organism>
<accession>A0A068RTX6</accession>
<dbReference type="SUPFAM" id="SSF52047">
    <property type="entry name" value="RNI-like"/>
    <property type="match status" value="1"/>
</dbReference>
<protein>
    <recommendedName>
        <fullName evidence="1">F-box/LRR-repeat protein 15-like leucin rich repeat domain-containing protein</fullName>
    </recommendedName>
</protein>
<dbReference type="InterPro" id="IPR032675">
    <property type="entry name" value="LRR_dom_sf"/>
</dbReference>
<dbReference type="InterPro" id="IPR057207">
    <property type="entry name" value="FBXL15_LRR"/>
</dbReference>
<evidence type="ECO:0000313" key="2">
    <source>
        <dbReference type="EMBL" id="CDH52421.1"/>
    </source>
</evidence>
<dbReference type="PANTHER" id="PTHR13318">
    <property type="entry name" value="PARTNER OF PAIRED, ISOFORM B-RELATED"/>
    <property type="match status" value="1"/>
</dbReference>
<dbReference type="SMART" id="SM00367">
    <property type="entry name" value="LRR_CC"/>
    <property type="match status" value="2"/>
</dbReference>
<proteinExistence type="predicted"/>
<feature type="domain" description="F-box/LRR-repeat protein 15-like leucin rich repeat" evidence="1">
    <location>
        <begin position="95"/>
        <end position="197"/>
    </location>
</feature>
<evidence type="ECO:0000313" key="3">
    <source>
        <dbReference type="Proteomes" id="UP000027586"/>
    </source>
</evidence>
<dbReference type="VEuPathDB" id="FungiDB:LCOR_03890.1"/>
<comment type="caution">
    <text evidence="2">The sequence shown here is derived from an EMBL/GenBank/DDBJ whole genome shotgun (WGS) entry which is preliminary data.</text>
</comment>
<dbReference type="GO" id="GO:0019005">
    <property type="term" value="C:SCF ubiquitin ligase complex"/>
    <property type="evidence" value="ECO:0007669"/>
    <property type="project" value="TreeGrafter"/>
</dbReference>
<dbReference type="STRING" id="1263082.A0A068RTX6"/>
<evidence type="ECO:0000259" key="1">
    <source>
        <dbReference type="Pfam" id="PF25372"/>
    </source>
</evidence>
<keyword evidence="3" id="KW-1185">Reference proteome</keyword>
<dbReference type="EMBL" id="CBTN010000013">
    <property type="protein sequence ID" value="CDH52421.1"/>
    <property type="molecule type" value="Genomic_DNA"/>
</dbReference>
<dbReference type="Gene3D" id="3.80.10.10">
    <property type="entry name" value="Ribonuclease Inhibitor"/>
    <property type="match status" value="1"/>
</dbReference>
<dbReference type="Proteomes" id="UP000027586">
    <property type="component" value="Unassembled WGS sequence"/>
</dbReference>
<sequence length="246" mass="27952">MYQLPHEIVQLVVYYIGHDQDTLAALNRTNRALYNATLCTLYHAPSFTSVHQFRVFVDNLCPKTASKVHKVDLKDLPHRWNAALNEHVMALVHKADNINYLDLCLCRINQSVSKLAIEKWPLQYLSLNSHRNVNDDLFVSLSSQCLKDLREADLGETNITDQSLIVLADHCSKLESLDLEGCQHVTEVGIEYLTKKCQQSLKYLNVKDCFNIVPGPDNNLDGTPAVIDWAEWEEVEDDDGDDDENA</sequence>
<dbReference type="GO" id="GO:0031146">
    <property type="term" value="P:SCF-dependent proteasomal ubiquitin-dependent protein catabolic process"/>
    <property type="evidence" value="ECO:0007669"/>
    <property type="project" value="TreeGrafter"/>
</dbReference>
<dbReference type="Pfam" id="PF25372">
    <property type="entry name" value="DUF7885"/>
    <property type="match status" value="1"/>
</dbReference>
<reference evidence="2" key="1">
    <citation type="submission" date="2013-08" db="EMBL/GenBank/DDBJ databases">
        <title>Gene expansion shapes genome architecture in the human pathogen Lichtheimia corymbifera: an evolutionary genomics analysis in the ancient terrestrial Mucorales (Mucoromycotina).</title>
        <authorList>
            <person name="Schwartze V.U."/>
            <person name="Winter S."/>
            <person name="Shelest E."/>
            <person name="Marcet-Houben M."/>
            <person name="Horn F."/>
            <person name="Wehner S."/>
            <person name="Hoffmann K."/>
            <person name="Riege K."/>
            <person name="Sammeth M."/>
            <person name="Nowrousian M."/>
            <person name="Valiante V."/>
            <person name="Linde J."/>
            <person name="Jacobsen I.D."/>
            <person name="Marz M."/>
            <person name="Brakhage A.A."/>
            <person name="Gabaldon T."/>
            <person name="Bocker S."/>
            <person name="Voigt K."/>
        </authorList>
    </citation>
    <scope>NUCLEOTIDE SEQUENCE [LARGE SCALE GENOMIC DNA]</scope>
    <source>
        <strain evidence="2">FSU 9682</strain>
    </source>
</reference>
<name>A0A068RTX6_9FUNG</name>